<evidence type="ECO:0000313" key="3">
    <source>
        <dbReference type="Proteomes" id="UP000007259"/>
    </source>
</evidence>
<accession>E9AJQ2</accession>
<feature type="compositionally biased region" description="Low complexity" evidence="1">
    <location>
        <begin position="148"/>
        <end position="158"/>
    </location>
</feature>
<protein>
    <submittedName>
        <fullName evidence="2">Uncharacterized protein</fullName>
    </submittedName>
</protein>
<feature type="compositionally biased region" description="Basic and acidic residues" evidence="1">
    <location>
        <begin position="75"/>
        <end position="89"/>
    </location>
</feature>
<dbReference type="AlphaFoldDB" id="E9AJQ2"/>
<name>E9AJQ2_LEIMU</name>
<dbReference type="OMA" id="KPQQETF"/>
<feature type="region of interest" description="Disordered" evidence="1">
    <location>
        <begin position="57"/>
        <end position="92"/>
    </location>
</feature>
<proteinExistence type="predicted"/>
<evidence type="ECO:0000256" key="1">
    <source>
        <dbReference type="SAM" id="MobiDB-lite"/>
    </source>
</evidence>
<dbReference type="EMBL" id="FR799556">
    <property type="protein sequence ID" value="CBZ23151.1"/>
    <property type="molecule type" value="Genomic_DNA"/>
</dbReference>
<feature type="region of interest" description="Disordered" evidence="1">
    <location>
        <begin position="124"/>
        <end position="164"/>
    </location>
</feature>
<evidence type="ECO:0000313" key="2">
    <source>
        <dbReference type="EMBL" id="CBZ23151.1"/>
    </source>
</evidence>
<sequence>MSSPYPPPTAAVTDNSRDGAFLEKDLALLMAALRLNNSNDWAGKPQQETFRVYKTVPPVVTDQPSSCSVDVGDAAARDSSPHDPDKSDASSDSLNALMTDYVYAVRALRAFDARMVADGIRESATAETGHTGGGVADAKEEATTPCKAAADGGSSSAANTKRSEVAAPVEMAELLAALDLLPSLTIDEQGEQS</sequence>
<organism evidence="2 3">
    <name type="scientific">Leishmania mexicana (strain MHOM/GT/2001/U1103)</name>
    <dbReference type="NCBI Taxonomy" id="929439"/>
    <lineage>
        <taxon>Eukaryota</taxon>
        <taxon>Discoba</taxon>
        <taxon>Euglenozoa</taxon>
        <taxon>Kinetoplastea</taxon>
        <taxon>Metakinetoplastina</taxon>
        <taxon>Trypanosomatida</taxon>
        <taxon>Trypanosomatidae</taxon>
        <taxon>Leishmaniinae</taxon>
        <taxon>Leishmania</taxon>
    </lineage>
</organism>
<keyword evidence="3" id="KW-1185">Reference proteome</keyword>
<dbReference type="KEGG" id="lmi:LMXM_03_0170"/>
<gene>
    <name evidence="2" type="ORF">LMXM_03_0170</name>
</gene>
<dbReference type="PhylomeDB" id="E9AJQ2"/>
<dbReference type="RefSeq" id="XP_003871688.1">
    <property type="nucleotide sequence ID" value="XM_003871639.1"/>
</dbReference>
<dbReference type="Proteomes" id="UP000007259">
    <property type="component" value="Chromosome 3"/>
</dbReference>
<reference evidence="2 3" key="1">
    <citation type="journal article" date="2011" name="Genome Res.">
        <title>Chromosome and gene copy number variation allow major structural change between species and strains of Leishmania.</title>
        <authorList>
            <person name="Rogers M.B."/>
            <person name="Hilley J.D."/>
            <person name="Dickens N.J."/>
            <person name="Wilkes J."/>
            <person name="Bates P.A."/>
            <person name="Depledge D.P."/>
            <person name="Harris D."/>
            <person name="Her Y."/>
            <person name="Herzyk P."/>
            <person name="Imamura H."/>
            <person name="Otto T.D."/>
            <person name="Sanders M."/>
            <person name="Seeger K."/>
            <person name="Dujardin J.C."/>
            <person name="Berriman M."/>
            <person name="Smith D.F."/>
            <person name="Hertz-Fowler C."/>
            <person name="Mottram J.C."/>
        </authorList>
    </citation>
    <scope>NUCLEOTIDE SEQUENCE [LARGE SCALE GENOMIC DNA]</scope>
    <source>
        <strain evidence="2 3">MHOM/GT/2001/U1103</strain>
    </source>
</reference>
<dbReference type="VEuPathDB" id="TriTrypDB:LmxM.03.0170"/>
<dbReference type="GeneID" id="13452858"/>
<dbReference type="OrthoDB" id="265203at2759"/>